<dbReference type="Proteomes" id="UP000467841">
    <property type="component" value="Unassembled WGS sequence"/>
</dbReference>
<sequence>MVHIPAVYGKYGKWKRKELLWNFELDNQKGGRMFFLRDGCTYGELLEMAQEDYMLETEFVEISYGLPQQMLQQVSPDSPPIYVTNDRHVLSLIELGRIDGVRLCISSRKEENEHANVGGHADQCYDDASDDSEKDWVESLSDDESRKDDSLSDDDENEKNGKSKYEVDDRDVDYSEYGKVKNEDEDDNEHESDMSVVVESLKSRFGGNIAPSTTPWSDNIFVTQSFPSMQKLVTELRLTAVMLRFSFKVYNSTKTLFVALCSVNGCKWKLRAAVKNEASTFWVTKYEKLHTCSVSDRSLCSKRCTPKYVGALFIERVGIIDGIEPKHIRDSMKVMCGLNLDYTSSYRALIHAQQLVRGTAETGYEELPSYLRQLKRGNPGSVVHLETDDLDRFQYLFISLKASITGFQYLRRVIVVDGTHLNGRYGGVLLVAAGQDANFQIFPLAYAVVDAENDDSWNWFFSKLKTCFTDEYPMAIISDRHESIKNACESVIPWATRGICYYHLQQNILTKLQGKPFMHLVKGAAYAHTVEDYDRYMNILREINPALAIYLEGADPKLWSRVHFPGDRYNIKTSNIAESINAAVKKAKGFPIPFLLEFIREKFGSWFSKRREDALSLTTKYSRGVEYLLAIREHYAGTMTVERIDGWKFFAKGGPRDAIVDLEQLKCSCGVFQIEKIPCSHVIAACVAARVDWSIYVSPLYTKESLYATWSQNVYPRLSDDEFEVKKEPCGIPNVKVAPGRKKKSRWQTWLEMAMARKKGTKPRKLHKKYRCSKCKQEGHTRPHCGVKDGE</sequence>
<evidence type="ECO:0000256" key="1">
    <source>
        <dbReference type="ARBA" id="ARBA00022723"/>
    </source>
</evidence>
<dbReference type="PANTHER" id="PTHR31973:SF187">
    <property type="entry name" value="MUTATOR TRANSPOSASE MUDRA PROTEIN"/>
    <property type="match status" value="1"/>
</dbReference>
<evidence type="ECO:0000256" key="2">
    <source>
        <dbReference type="ARBA" id="ARBA00022771"/>
    </source>
</evidence>
<dbReference type="GO" id="GO:0008270">
    <property type="term" value="F:zinc ion binding"/>
    <property type="evidence" value="ECO:0007669"/>
    <property type="project" value="UniProtKB-KW"/>
</dbReference>
<name>A0A6D2JZ68_9BRAS</name>
<evidence type="ECO:0000256" key="5">
    <source>
        <dbReference type="SAM" id="MobiDB-lite"/>
    </source>
</evidence>
<dbReference type="PROSITE" id="PS50966">
    <property type="entry name" value="ZF_SWIM"/>
    <property type="match status" value="1"/>
</dbReference>
<reference evidence="7" key="1">
    <citation type="submission" date="2020-01" db="EMBL/GenBank/DDBJ databases">
        <authorList>
            <person name="Mishra B."/>
        </authorList>
    </citation>
    <scope>NUCLEOTIDE SEQUENCE [LARGE SCALE GENOMIC DNA]</scope>
</reference>
<evidence type="ECO:0000259" key="6">
    <source>
        <dbReference type="PROSITE" id="PS50966"/>
    </source>
</evidence>
<feature type="compositionally biased region" description="Basic and acidic residues" evidence="5">
    <location>
        <begin position="158"/>
        <end position="168"/>
    </location>
</feature>
<protein>
    <recommendedName>
        <fullName evidence="6">SWIM-type domain-containing protein</fullName>
    </recommendedName>
</protein>
<evidence type="ECO:0000313" key="8">
    <source>
        <dbReference type="Proteomes" id="UP000467841"/>
    </source>
</evidence>
<dbReference type="Pfam" id="PF04434">
    <property type="entry name" value="SWIM"/>
    <property type="match status" value="1"/>
</dbReference>
<proteinExistence type="predicted"/>
<gene>
    <name evidence="7" type="ORF">MERR_LOCUS32490</name>
</gene>
<dbReference type="Pfam" id="PF10551">
    <property type="entry name" value="MULE"/>
    <property type="match status" value="1"/>
</dbReference>
<organism evidence="7 8">
    <name type="scientific">Microthlaspi erraticum</name>
    <dbReference type="NCBI Taxonomy" id="1685480"/>
    <lineage>
        <taxon>Eukaryota</taxon>
        <taxon>Viridiplantae</taxon>
        <taxon>Streptophyta</taxon>
        <taxon>Embryophyta</taxon>
        <taxon>Tracheophyta</taxon>
        <taxon>Spermatophyta</taxon>
        <taxon>Magnoliopsida</taxon>
        <taxon>eudicotyledons</taxon>
        <taxon>Gunneridae</taxon>
        <taxon>Pentapetalae</taxon>
        <taxon>rosids</taxon>
        <taxon>malvids</taxon>
        <taxon>Brassicales</taxon>
        <taxon>Brassicaceae</taxon>
        <taxon>Coluteocarpeae</taxon>
        <taxon>Microthlaspi</taxon>
    </lineage>
</organism>
<dbReference type="SMART" id="SM00575">
    <property type="entry name" value="ZnF_PMZ"/>
    <property type="match status" value="1"/>
</dbReference>
<dbReference type="OrthoDB" id="1094884at2759"/>
<comment type="caution">
    <text evidence="7">The sequence shown here is derived from an EMBL/GenBank/DDBJ whole genome shotgun (WGS) entry which is preliminary data.</text>
</comment>
<dbReference type="InterPro" id="IPR006564">
    <property type="entry name" value="Znf_PMZ"/>
</dbReference>
<evidence type="ECO:0000256" key="3">
    <source>
        <dbReference type="ARBA" id="ARBA00022833"/>
    </source>
</evidence>
<accession>A0A6D2JZ68</accession>
<dbReference type="Pfam" id="PF03108">
    <property type="entry name" value="DBD_Tnp_Mut"/>
    <property type="match status" value="1"/>
</dbReference>
<dbReference type="EMBL" id="CACVBM020001318">
    <property type="protein sequence ID" value="CAA7045255.1"/>
    <property type="molecule type" value="Genomic_DNA"/>
</dbReference>
<dbReference type="InterPro" id="IPR018289">
    <property type="entry name" value="MULE_transposase_dom"/>
</dbReference>
<dbReference type="PANTHER" id="PTHR31973">
    <property type="entry name" value="POLYPROTEIN, PUTATIVE-RELATED"/>
    <property type="match status" value="1"/>
</dbReference>
<keyword evidence="3" id="KW-0862">Zinc</keyword>
<dbReference type="AlphaFoldDB" id="A0A6D2JZ68"/>
<evidence type="ECO:0000256" key="4">
    <source>
        <dbReference type="PROSITE-ProRule" id="PRU00325"/>
    </source>
</evidence>
<keyword evidence="1" id="KW-0479">Metal-binding</keyword>
<dbReference type="InterPro" id="IPR007527">
    <property type="entry name" value="Znf_SWIM"/>
</dbReference>
<feature type="compositionally biased region" description="Acidic residues" evidence="5">
    <location>
        <begin position="124"/>
        <end position="133"/>
    </location>
</feature>
<dbReference type="InterPro" id="IPR004332">
    <property type="entry name" value="Transposase_MuDR"/>
</dbReference>
<evidence type="ECO:0000313" key="7">
    <source>
        <dbReference type="EMBL" id="CAA7045255.1"/>
    </source>
</evidence>
<keyword evidence="8" id="KW-1185">Reference proteome</keyword>
<feature type="region of interest" description="Disordered" evidence="5">
    <location>
        <begin position="112"/>
        <end position="168"/>
    </location>
</feature>
<feature type="domain" description="SWIM-type" evidence="6">
    <location>
        <begin position="658"/>
        <end position="690"/>
    </location>
</feature>
<keyword evidence="2 4" id="KW-0863">Zinc-finger</keyword>